<evidence type="ECO:0000313" key="2">
    <source>
        <dbReference type="Proteomes" id="UP000000757"/>
    </source>
</evidence>
<dbReference type="AlphaFoldDB" id="A0R0L9"/>
<reference evidence="1 2" key="1">
    <citation type="submission" date="2006-10" db="EMBL/GenBank/DDBJ databases">
        <authorList>
            <person name="Fleischmann R.D."/>
            <person name="Dodson R.J."/>
            <person name="Haft D.H."/>
            <person name="Merkel J.S."/>
            <person name="Nelson W.C."/>
            <person name="Fraser C.M."/>
        </authorList>
    </citation>
    <scope>NUCLEOTIDE SEQUENCE [LARGE SCALE GENOMIC DNA]</scope>
    <source>
        <strain evidence="2">ATCC 700084 / mc(2)155</strain>
    </source>
</reference>
<sequence length="52" mass="5875">MDVRHGVASRAAVFRRLSLPPHGVNRHHPRGETTRVTRAVFGTVIKRPRLAH</sequence>
<keyword evidence="2" id="KW-1185">Reference proteome</keyword>
<dbReference type="STRING" id="246196.MSMEG_4432"/>
<accession>A0R0L9</accession>
<organism evidence="1 2">
    <name type="scientific">Mycolicibacterium smegmatis (strain ATCC 700084 / mc(2)155)</name>
    <name type="common">Mycobacterium smegmatis</name>
    <dbReference type="NCBI Taxonomy" id="246196"/>
    <lineage>
        <taxon>Bacteria</taxon>
        <taxon>Bacillati</taxon>
        <taxon>Actinomycetota</taxon>
        <taxon>Actinomycetes</taxon>
        <taxon>Mycobacteriales</taxon>
        <taxon>Mycobacteriaceae</taxon>
        <taxon>Mycolicibacterium</taxon>
    </lineage>
</organism>
<proteinExistence type="predicted"/>
<protein>
    <submittedName>
        <fullName evidence="1">Uncharacterized protein</fullName>
    </submittedName>
</protein>
<dbReference type="Proteomes" id="UP000000757">
    <property type="component" value="Chromosome"/>
</dbReference>
<name>A0R0L9_MYCS2</name>
<dbReference type="EMBL" id="CP000480">
    <property type="protein sequence ID" value="ABK73606.1"/>
    <property type="molecule type" value="Genomic_DNA"/>
</dbReference>
<evidence type="ECO:0000313" key="1">
    <source>
        <dbReference type="EMBL" id="ABK73606.1"/>
    </source>
</evidence>
<dbReference type="KEGG" id="msm:MSMEG_4432"/>
<gene>
    <name evidence="1" type="ordered locus">MSMEG_4432</name>
</gene>